<protein>
    <submittedName>
        <fullName evidence="1">Uncharacterized protein</fullName>
    </submittedName>
</protein>
<dbReference type="Proteomes" id="UP000622604">
    <property type="component" value="Unassembled WGS sequence"/>
</dbReference>
<dbReference type="EMBL" id="BMZC01000004">
    <property type="protein sequence ID" value="GGZ59225.1"/>
    <property type="molecule type" value="Genomic_DNA"/>
</dbReference>
<proteinExistence type="predicted"/>
<organism evidence="1 2">
    <name type="scientific">Paraglaciecola chathamensis</name>
    <dbReference type="NCBI Taxonomy" id="368405"/>
    <lineage>
        <taxon>Bacteria</taxon>
        <taxon>Pseudomonadati</taxon>
        <taxon>Pseudomonadota</taxon>
        <taxon>Gammaproteobacteria</taxon>
        <taxon>Alteromonadales</taxon>
        <taxon>Alteromonadaceae</taxon>
        <taxon>Paraglaciecola</taxon>
    </lineage>
</organism>
<accession>A0A8H9M0H8</accession>
<dbReference type="AlphaFoldDB" id="A0A8H9M0H8"/>
<evidence type="ECO:0000313" key="2">
    <source>
        <dbReference type="Proteomes" id="UP000622604"/>
    </source>
</evidence>
<name>A0A8H9M0H8_9ALTE</name>
<gene>
    <name evidence="1" type="ORF">GCM10011274_16510</name>
</gene>
<reference evidence="1 2" key="1">
    <citation type="journal article" date="2014" name="Int. J. Syst. Evol. Microbiol.">
        <title>Complete genome sequence of Corynebacterium casei LMG S-19264T (=DSM 44701T), isolated from a smear-ripened cheese.</title>
        <authorList>
            <consortium name="US DOE Joint Genome Institute (JGI-PGF)"/>
            <person name="Walter F."/>
            <person name="Albersmeier A."/>
            <person name="Kalinowski J."/>
            <person name="Ruckert C."/>
        </authorList>
    </citation>
    <scope>NUCLEOTIDE SEQUENCE [LARGE SCALE GENOMIC DNA]</scope>
    <source>
        <strain evidence="1 2">KCTC 32337</strain>
    </source>
</reference>
<evidence type="ECO:0000313" key="1">
    <source>
        <dbReference type="EMBL" id="GGZ59225.1"/>
    </source>
</evidence>
<dbReference type="RefSeq" id="WP_191865751.1">
    <property type="nucleotide sequence ID" value="NZ_BMZC01000004.1"/>
</dbReference>
<sequence length="114" mass="12392">MNNEDFITAIEEVVSSAAINDTISNLSSPPGRQPPEALIQQSLWFNALSDSDKNMLKAIVASAVNESVFGFLCVFDGVRAISDTEESNNLSLIHGDTLLNDPALQNLHDLYKNV</sequence>
<comment type="caution">
    <text evidence="1">The sequence shown here is derived from an EMBL/GenBank/DDBJ whole genome shotgun (WGS) entry which is preliminary data.</text>
</comment>